<comment type="subunit">
    <text evidence="1">Self-associates forming complexes of several hundred monomers.</text>
</comment>
<keyword evidence="8" id="KW-1185">Reference proteome</keyword>
<gene>
    <name evidence="7" type="ORF">RN001_004528</name>
</gene>
<dbReference type="PANTHER" id="PTHR21411">
    <property type="entry name" value="APONTIC"/>
    <property type="match status" value="1"/>
</dbReference>
<organism evidence="7 8">
    <name type="scientific">Aquatica leii</name>
    <dbReference type="NCBI Taxonomy" id="1421715"/>
    <lineage>
        <taxon>Eukaryota</taxon>
        <taxon>Metazoa</taxon>
        <taxon>Ecdysozoa</taxon>
        <taxon>Arthropoda</taxon>
        <taxon>Hexapoda</taxon>
        <taxon>Insecta</taxon>
        <taxon>Pterygota</taxon>
        <taxon>Neoptera</taxon>
        <taxon>Endopterygota</taxon>
        <taxon>Coleoptera</taxon>
        <taxon>Polyphaga</taxon>
        <taxon>Elateriformia</taxon>
        <taxon>Elateroidea</taxon>
        <taxon>Lampyridae</taxon>
        <taxon>Luciolinae</taxon>
        <taxon>Aquatica</taxon>
    </lineage>
</organism>
<keyword evidence="3" id="KW-0805">Transcription regulation</keyword>
<dbReference type="AlphaFoldDB" id="A0AAN7PYM5"/>
<evidence type="ECO:0000313" key="7">
    <source>
        <dbReference type="EMBL" id="KAK4881209.1"/>
    </source>
</evidence>
<evidence type="ECO:0000256" key="4">
    <source>
        <dbReference type="ARBA" id="ARBA00023163"/>
    </source>
</evidence>
<evidence type="ECO:0000256" key="3">
    <source>
        <dbReference type="ARBA" id="ARBA00023015"/>
    </source>
</evidence>
<dbReference type="Pfam" id="PF13873">
    <property type="entry name" value="Myb_DNA-bind_5"/>
    <property type="match status" value="1"/>
</dbReference>
<evidence type="ECO:0000259" key="6">
    <source>
        <dbReference type="Pfam" id="PF13873"/>
    </source>
</evidence>
<protein>
    <recommendedName>
        <fullName evidence="2">Regulatory protein zeste</fullName>
    </recommendedName>
</protein>
<dbReference type="PANTHER" id="PTHR21411:SF0">
    <property type="entry name" value="REGULATORY PROTEIN ZESTE"/>
    <property type="match status" value="1"/>
</dbReference>
<reference evidence="8" key="1">
    <citation type="submission" date="2023-01" db="EMBL/GenBank/DDBJ databases">
        <title>Key to firefly adult light organ development and bioluminescence: homeobox transcription factors regulate luciferase expression and transportation to peroxisome.</title>
        <authorList>
            <person name="Fu X."/>
        </authorList>
    </citation>
    <scope>NUCLEOTIDE SEQUENCE [LARGE SCALE GENOMIC DNA]</scope>
</reference>
<dbReference type="Proteomes" id="UP001353858">
    <property type="component" value="Unassembled WGS sequence"/>
</dbReference>
<feature type="domain" description="Myb/SANT-like DNA-binding" evidence="6">
    <location>
        <begin position="89"/>
        <end position="153"/>
    </location>
</feature>
<evidence type="ECO:0000313" key="8">
    <source>
        <dbReference type="Proteomes" id="UP001353858"/>
    </source>
</evidence>
<accession>A0AAN7PYM5</accession>
<comment type="function">
    <text evidence="5">Involved in transvection phenomena (= synapsis-dependent gene expression), where the synaptic pairing of chromosomes carrying genes with which zeste interacts influences the expression of these genes. Zeste binds to DNA and stimulates transcription from a nearby promoter.</text>
</comment>
<dbReference type="InterPro" id="IPR028002">
    <property type="entry name" value="Myb_DNA-bind_5"/>
</dbReference>
<comment type="caution">
    <text evidence="7">The sequence shown here is derived from an EMBL/GenBank/DDBJ whole genome shotgun (WGS) entry which is preliminary data.</text>
</comment>
<dbReference type="EMBL" id="JARPUR010000002">
    <property type="protein sequence ID" value="KAK4881209.1"/>
    <property type="molecule type" value="Genomic_DNA"/>
</dbReference>
<evidence type="ECO:0000256" key="1">
    <source>
        <dbReference type="ARBA" id="ARBA00011764"/>
    </source>
</evidence>
<evidence type="ECO:0000256" key="5">
    <source>
        <dbReference type="ARBA" id="ARBA00025466"/>
    </source>
</evidence>
<name>A0AAN7PYM5_9COLE</name>
<keyword evidence="4" id="KW-0804">Transcription</keyword>
<evidence type="ECO:0000256" key="2">
    <source>
        <dbReference type="ARBA" id="ARBA00016807"/>
    </source>
</evidence>
<proteinExistence type="predicted"/>
<sequence>MTELVENKLLRNLNKPFAIIIDKAPYLEQWRATPTAEGFSPAQKFLGYNIKTSLDIIRPREAIRNHAEQPSPVRNQLSVGERVAARNYLGEKWKYQHLVENKCTDAVSAKSKNDTWEEISYKFNASSTSGPRTAEQIKNSYRNLKQKVKKEIAASNKENYLCLKEQKANDKKELYKTGGGVFTPQLSNVGARVLAMVENQIKPLPNPYDDNVSYHDVKSIEQEQPGTSKDIFIVDAPQEVQTSFSVNTKKPQKRKFKKRVVQETTAEQFKKTIKVGISVPFNDAYNLESEEDLENVIWTSPSIPIASESLIIDPVRTQNQPREAQHHQSPVIDSFEIRNEASKSANDEHTTILSSNVFDEPANVEDLPSEINGQPLDDPHSCAVLLFININQRKLDELPFNLVDMTMEKFYAEYESLPIDQESAIDELDLNDNQELEIDEEIIEDESVSFPKTIFLSASYI</sequence>